<evidence type="ECO:0000256" key="3">
    <source>
        <dbReference type="ARBA" id="ARBA00022475"/>
    </source>
</evidence>
<dbReference type="PANTHER" id="PTHR30151">
    <property type="entry name" value="ALKANE SULFONATE ABC TRANSPORTER-RELATED, MEMBRANE SUBUNIT"/>
    <property type="match status" value="1"/>
</dbReference>
<evidence type="ECO:0000313" key="9">
    <source>
        <dbReference type="EMBL" id="SFS82369.1"/>
    </source>
</evidence>
<protein>
    <submittedName>
        <fullName evidence="9">NitT/TauT family transport system permease protein</fullName>
    </submittedName>
</protein>
<dbReference type="InterPro" id="IPR000515">
    <property type="entry name" value="MetI-like"/>
</dbReference>
<feature type="transmembrane region" description="Helical" evidence="7">
    <location>
        <begin position="172"/>
        <end position="193"/>
    </location>
</feature>
<dbReference type="STRING" id="95161.SAMN05660874_03587"/>
<dbReference type="PROSITE" id="PS50928">
    <property type="entry name" value="ABC_TM1"/>
    <property type="match status" value="1"/>
</dbReference>
<organism evidence="9 10">
    <name type="scientific">Saccharopolyspora flava</name>
    <dbReference type="NCBI Taxonomy" id="95161"/>
    <lineage>
        <taxon>Bacteria</taxon>
        <taxon>Bacillati</taxon>
        <taxon>Actinomycetota</taxon>
        <taxon>Actinomycetes</taxon>
        <taxon>Pseudonocardiales</taxon>
        <taxon>Pseudonocardiaceae</taxon>
        <taxon>Saccharopolyspora</taxon>
    </lineage>
</organism>
<keyword evidence="6 7" id="KW-0472">Membrane</keyword>
<evidence type="ECO:0000256" key="7">
    <source>
        <dbReference type="RuleBase" id="RU363032"/>
    </source>
</evidence>
<dbReference type="OrthoDB" id="3173654at2"/>
<accession>A0A1I6SZF1</accession>
<dbReference type="GO" id="GO:0055085">
    <property type="term" value="P:transmembrane transport"/>
    <property type="evidence" value="ECO:0007669"/>
    <property type="project" value="InterPro"/>
</dbReference>
<gene>
    <name evidence="9" type="ORF">SAMN05660874_03587</name>
</gene>
<dbReference type="SUPFAM" id="SSF161098">
    <property type="entry name" value="MetI-like"/>
    <property type="match status" value="1"/>
</dbReference>
<reference evidence="10" key="1">
    <citation type="submission" date="2016-10" db="EMBL/GenBank/DDBJ databases">
        <authorList>
            <person name="Varghese N."/>
            <person name="Submissions S."/>
        </authorList>
    </citation>
    <scope>NUCLEOTIDE SEQUENCE [LARGE SCALE GENOMIC DNA]</scope>
    <source>
        <strain evidence="10">DSM 44771</strain>
    </source>
</reference>
<evidence type="ECO:0000313" key="10">
    <source>
        <dbReference type="Proteomes" id="UP000198852"/>
    </source>
</evidence>
<dbReference type="InterPro" id="IPR035906">
    <property type="entry name" value="MetI-like_sf"/>
</dbReference>
<evidence type="ECO:0000256" key="4">
    <source>
        <dbReference type="ARBA" id="ARBA00022692"/>
    </source>
</evidence>
<keyword evidence="5 7" id="KW-1133">Transmembrane helix</keyword>
<sequence length="265" mass="28035">MADVLTPSRPATRTSSARLGRAARSSAAILAFLVVWELVPRLGLVDSIFLPPVSRVAATWVELALDGQLWENLGASLARALSGFAIAVLVAVPLGLVIGWYRTADELLTPLLEVFRNTAALALLPVFVLLLGLGETSKISLIVFACVWPILLNTISAVRTVDPLLIKSARSLGFGSAAVFGKIVLPASVPAVFTGIRLAAAGSILVLVAAEMVGAKAGLGYLINAAQYNFEVPRMYAGIVTISLLGIAFNHALTTVERHLSRWRS</sequence>
<comment type="subcellular location">
    <subcellularLocation>
        <location evidence="1 7">Cell membrane</location>
        <topology evidence="1 7">Multi-pass membrane protein</topology>
    </subcellularLocation>
</comment>
<evidence type="ECO:0000256" key="2">
    <source>
        <dbReference type="ARBA" id="ARBA00022448"/>
    </source>
</evidence>
<feature type="transmembrane region" description="Helical" evidence="7">
    <location>
        <begin position="139"/>
        <end position="160"/>
    </location>
</feature>
<keyword evidence="4 7" id="KW-0812">Transmembrane</keyword>
<dbReference type="Gene3D" id="1.10.3720.10">
    <property type="entry name" value="MetI-like"/>
    <property type="match status" value="1"/>
</dbReference>
<proteinExistence type="inferred from homology"/>
<feature type="transmembrane region" description="Helical" evidence="7">
    <location>
        <begin position="80"/>
        <end position="102"/>
    </location>
</feature>
<name>A0A1I6SZF1_9PSEU</name>
<feature type="transmembrane region" description="Helical" evidence="7">
    <location>
        <begin position="114"/>
        <end position="133"/>
    </location>
</feature>
<feature type="domain" description="ABC transmembrane type-1" evidence="8">
    <location>
        <begin position="73"/>
        <end position="257"/>
    </location>
</feature>
<dbReference type="RefSeq" id="WP_093419178.1">
    <property type="nucleotide sequence ID" value="NZ_FOZX01000005.1"/>
</dbReference>
<dbReference type="EMBL" id="FOZX01000005">
    <property type="protein sequence ID" value="SFS82369.1"/>
    <property type="molecule type" value="Genomic_DNA"/>
</dbReference>
<dbReference type="CDD" id="cd06261">
    <property type="entry name" value="TM_PBP2"/>
    <property type="match status" value="1"/>
</dbReference>
<evidence type="ECO:0000256" key="6">
    <source>
        <dbReference type="ARBA" id="ARBA00023136"/>
    </source>
</evidence>
<keyword evidence="10" id="KW-1185">Reference proteome</keyword>
<dbReference type="Proteomes" id="UP000198852">
    <property type="component" value="Unassembled WGS sequence"/>
</dbReference>
<dbReference type="GO" id="GO:0005886">
    <property type="term" value="C:plasma membrane"/>
    <property type="evidence" value="ECO:0007669"/>
    <property type="project" value="UniProtKB-SubCell"/>
</dbReference>
<evidence type="ECO:0000256" key="1">
    <source>
        <dbReference type="ARBA" id="ARBA00004651"/>
    </source>
</evidence>
<dbReference type="PANTHER" id="PTHR30151:SF0">
    <property type="entry name" value="ABC TRANSPORTER PERMEASE PROTEIN MJ0413-RELATED"/>
    <property type="match status" value="1"/>
</dbReference>
<keyword evidence="3" id="KW-1003">Cell membrane</keyword>
<feature type="transmembrane region" description="Helical" evidence="7">
    <location>
        <begin position="199"/>
        <end position="223"/>
    </location>
</feature>
<evidence type="ECO:0000259" key="8">
    <source>
        <dbReference type="PROSITE" id="PS50928"/>
    </source>
</evidence>
<evidence type="ECO:0000256" key="5">
    <source>
        <dbReference type="ARBA" id="ARBA00022989"/>
    </source>
</evidence>
<dbReference type="AlphaFoldDB" id="A0A1I6SZF1"/>
<keyword evidence="2 7" id="KW-0813">Transport</keyword>
<comment type="similarity">
    <text evidence="7">Belongs to the binding-protein-dependent transport system permease family.</text>
</comment>
<feature type="transmembrane region" description="Helical" evidence="7">
    <location>
        <begin position="235"/>
        <end position="253"/>
    </location>
</feature>
<dbReference type="Pfam" id="PF00528">
    <property type="entry name" value="BPD_transp_1"/>
    <property type="match status" value="1"/>
</dbReference>